<accession>A0A3E1RCV2</accession>
<gene>
    <name evidence="2" type="ORF">DIC66_12425</name>
</gene>
<dbReference type="Pfam" id="PF13490">
    <property type="entry name" value="zf-HC2"/>
    <property type="match status" value="1"/>
</dbReference>
<organism evidence="2 3">
    <name type="scientific">Rhodoferax lacus</name>
    <dbReference type="NCBI Taxonomy" id="2184758"/>
    <lineage>
        <taxon>Bacteria</taxon>
        <taxon>Pseudomonadati</taxon>
        <taxon>Pseudomonadota</taxon>
        <taxon>Betaproteobacteria</taxon>
        <taxon>Burkholderiales</taxon>
        <taxon>Comamonadaceae</taxon>
        <taxon>Rhodoferax</taxon>
    </lineage>
</organism>
<reference evidence="2 3" key="1">
    <citation type="submission" date="2018-05" db="EMBL/GenBank/DDBJ databases">
        <title>Rhodoferax soyangensis sp.nov., isolated from an oligotrophic freshwater lake.</title>
        <authorList>
            <person name="Park M."/>
        </authorList>
    </citation>
    <scope>NUCLEOTIDE SEQUENCE [LARGE SCALE GENOMIC DNA]</scope>
    <source>
        <strain evidence="2 3">IMCC26218</strain>
    </source>
</reference>
<evidence type="ECO:0000313" key="2">
    <source>
        <dbReference type="EMBL" id="RFO96450.1"/>
    </source>
</evidence>
<keyword evidence="3" id="KW-1185">Reference proteome</keyword>
<dbReference type="OrthoDB" id="8374021at2"/>
<protein>
    <recommendedName>
        <fullName evidence="1">Putative zinc-finger domain-containing protein</fullName>
    </recommendedName>
</protein>
<feature type="domain" description="Putative zinc-finger" evidence="1">
    <location>
        <begin position="7"/>
        <end position="40"/>
    </location>
</feature>
<dbReference type="AlphaFoldDB" id="A0A3E1RCV2"/>
<sequence length="64" mass="7713">MPLKRTCKEATALMVAREDRSLAWRDHLALRLHLLVCKACPRFERQMLGMRQQLKQWRNYTMPD</sequence>
<dbReference type="InterPro" id="IPR027383">
    <property type="entry name" value="Znf_put"/>
</dbReference>
<proteinExistence type="predicted"/>
<evidence type="ECO:0000259" key="1">
    <source>
        <dbReference type="Pfam" id="PF13490"/>
    </source>
</evidence>
<comment type="caution">
    <text evidence="2">The sequence shown here is derived from an EMBL/GenBank/DDBJ whole genome shotgun (WGS) entry which is preliminary data.</text>
</comment>
<evidence type="ECO:0000313" key="3">
    <source>
        <dbReference type="Proteomes" id="UP000260665"/>
    </source>
</evidence>
<dbReference type="EMBL" id="QFZK01000007">
    <property type="protein sequence ID" value="RFO96450.1"/>
    <property type="molecule type" value="Genomic_DNA"/>
</dbReference>
<dbReference type="RefSeq" id="WP_117177650.1">
    <property type="nucleotide sequence ID" value="NZ_QFZK01000007.1"/>
</dbReference>
<dbReference type="Proteomes" id="UP000260665">
    <property type="component" value="Unassembled WGS sequence"/>
</dbReference>
<name>A0A3E1RCV2_9BURK</name>